<protein>
    <submittedName>
        <fullName evidence="2">Uncharacterized protein</fullName>
    </submittedName>
</protein>
<reference evidence="2" key="1">
    <citation type="submission" date="2021-02" db="EMBL/GenBank/DDBJ databases">
        <authorList>
            <person name="Nowell W R."/>
        </authorList>
    </citation>
    <scope>NUCLEOTIDE SEQUENCE</scope>
    <source>
        <strain evidence="2">Ploen Becks lab</strain>
    </source>
</reference>
<evidence type="ECO:0000313" key="2">
    <source>
        <dbReference type="EMBL" id="CAF1135061.1"/>
    </source>
</evidence>
<name>A0A814RJV2_9BILA</name>
<dbReference type="AlphaFoldDB" id="A0A814RJV2"/>
<comment type="caution">
    <text evidence="2">The sequence shown here is derived from an EMBL/GenBank/DDBJ whole genome shotgun (WGS) entry which is preliminary data.</text>
</comment>
<evidence type="ECO:0000313" key="3">
    <source>
        <dbReference type="Proteomes" id="UP000663879"/>
    </source>
</evidence>
<dbReference type="EMBL" id="CAJNOC010009956">
    <property type="protein sequence ID" value="CAF1135061.1"/>
    <property type="molecule type" value="Genomic_DNA"/>
</dbReference>
<accession>A0A814RJV2</accession>
<keyword evidence="3" id="KW-1185">Reference proteome</keyword>
<feature type="region of interest" description="Disordered" evidence="1">
    <location>
        <begin position="1"/>
        <end position="61"/>
    </location>
</feature>
<dbReference type="Proteomes" id="UP000663879">
    <property type="component" value="Unassembled WGS sequence"/>
</dbReference>
<proteinExistence type="predicted"/>
<organism evidence="2 3">
    <name type="scientific">Brachionus calyciflorus</name>
    <dbReference type="NCBI Taxonomy" id="104777"/>
    <lineage>
        <taxon>Eukaryota</taxon>
        <taxon>Metazoa</taxon>
        <taxon>Spiralia</taxon>
        <taxon>Gnathifera</taxon>
        <taxon>Rotifera</taxon>
        <taxon>Eurotatoria</taxon>
        <taxon>Monogononta</taxon>
        <taxon>Pseudotrocha</taxon>
        <taxon>Ploima</taxon>
        <taxon>Brachionidae</taxon>
        <taxon>Brachionus</taxon>
    </lineage>
</organism>
<evidence type="ECO:0000256" key="1">
    <source>
        <dbReference type="SAM" id="MobiDB-lite"/>
    </source>
</evidence>
<sequence length="175" mass="20057">MASKKVNPDGSIARGRGGLTKKKQVQPAFYPADKQTKQNPKNESEQADQFRDAREDTPSISISNSFEGVSELAERFKIQLDNLNQSNRTTSRPLSKINTYSSSTFQLINLKFMTYMLNQFSISTNARYSSKKRYNTMLGNISWDQWNGEEFKVNQLRRQQPSATNASKIDPYIRK</sequence>
<gene>
    <name evidence="2" type="ORF">OXX778_LOCUS22649</name>
</gene>
<feature type="compositionally biased region" description="Basic and acidic residues" evidence="1">
    <location>
        <begin position="34"/>
        <end position="57"/>
    </location>
</feature>